<dbReference type="eggNOG" id="COG0399">
    <property type="taxonomic scope" value="Bacteria"/>
</dbReference>
<dbReference type="SUPFAM" id="SSF53383">
    <property type="entry name" value="PLP-dependent transferases"/>
    <property type="match status" value="1"/>
</dbReference>
<dbReference type="RefSeq" id="WP_013682615.1">
    <property type="nucleotide sequence ID" value="NC_015318.1"/>
</dbReference>
<name>F2LUJ9_HIPMA</name>
<keyword evidence="3 4" id="KW-0663">Pyridoxal phosphate</keyword>
<dbReference type="KEGG" id="hmr:Hipma_1639"/>
<dbReference type="InterPro" id="IPR015421">
    <property type="entry name" value="PyrdxlP-dep_Trfase_major"/>
</dbReference>
<dbReference type="Pfam" id="PF01041">
    <property type="entry name" value="DegT_DnrJ_EryC1"/>
    <property type="match status" value="1"/>
</dbReference>
<dbReference type="NCBIfam" id="TIGR03588">
    <property type="entry name" value="PseC"/>
    <property type="match status" value="1"/>
</dbReference>
<gene>
    <name evidence="5" type="ordered locus">Hipma_1639</name>
</gene>
<dbReference type="Gene3D" id="3.90.1150.10">
    <property type="entry name" value="Aspartate Aminotransferase, domain 1"/>
    <property type="match status" value="1"/>
</dbReference>
<evidence type="ECO:0000313" key="5">
    <source>
        <dbReference type="EMBL" id="AEA34589.1"/>
    </source>
</evidence>
<evidence type="ECO:0000256" key="3">
    <source>
        <dbReference type="PIRSR" id="PIRSR000390-2"/>
    </source>
</evidence>
<dbReference type="OrthoDB" id="9771070at2"/>
<dbReference type="Proteomes" id="UP000008139">
    <property type="component" value="Chromosome"/>
</dbReference>
<dbReference type="CDD" id="cd00616">
    <property type="entry name" value="AHBA_syn"/>
    <property type="match status" value="1"/>
</dbReference>
<proteinExistence type="inferred from homology"/>
<dbReference type="GO" id="GO:0008483">
    <property type="term" value="F:transaminase activity"/>
    <property type="evidence" value="ECO:0007669"/>
    <property type="project" value="UniProtKB-KW"/>
</dbReference>
<dbReference type="Gene3D" id="3.40.640.10">
    <property type="entry name" value="Type I PLP-dependent aspartate aminotransferase-like (Major domain)"/>
    <property type="match status" value="1"/>
</dbReference>
<dbReference type="AlphaFoldDB" id="F2LUJ9"/>
<organism evidence="5 6">
    <name type="scientific">Hippea maritima (strain ATCC 700847 / DSM 10411 / MH2)</name>
    <dbReference type="NCBI Taxonomy" id="760142"/>
    <lineage>
        <taxon>Bacteria</taxon>
        <taxon>Pseudomonadati</taxon>
        <taxon>Campylobacterota</taxon>
        <taxon>Desulfurellia</taxon>
        <taxon>Desulfurellales</taxon>
        <taxon>Hippeaceae</taxon>
        <taxon>Hippea</taxon>
    </lineage>
</organism>
<dbReference type="HOGENOM" id="CLU_033332_0_3_7"/>
<comment type="similarity">
    <text evidence="1 4">Belongs to the DegT/DnrJ/EryC1 family.</text>
</comment>
<keyword evidence="5" id="KW-0808">Transferase</keyword>
<dbReference type="STRING" id="760142.Hipma_1639"/>
<dbReference type="PIRSF" id="PIRSF000390">
    <property type="entry name" value="PLP_StrS"/>
    <property type="match status" value="1"/>
</dbReference>
<dbReference type="InParanoid" id="F2LUJ9"/>
<keyword evidence="5" id="KW-0032">Aminotransferase</keyword>
<evidence type="ECO:0000256" key="1">
    <source>
        <dbReference type="ARBA" id="ARBA00037999"/>
    </source>
</evidence>
<dbReference type="InterPro" id="IPR015424">
    <property type="entry name" value="PyrdxlP-dep_Trfase"/>
</dbReference>
<reference evidence="6" key="2">
    <citation type="submission" date="2011-03" db="EMBL/GenBank/DDBJ databases">
        <title>The complete genome of Hippea maritima DSM 10411.</title>
        <authorList>
            <consortium name="US DOE Joint Genome Institute (JGI-PGF)"/>
            <person name="Lucas S."/>
            <person name="Copeland A."/>
            <person name="Lapidus A."/>
            <person name="Bruce D."/>
            <person name="Goodwin L."/>
            <person name="Pitluck S."/>
            <person name="Peters L."/>
            <person name="Kyrpides N."/>
            <person name="Mavromatis K."/>
            <person name="Pagani I."/>
            <person name="Ivanova N."/>
            <person name="Mikhailova N."/>
            <person name="Lu M."/>
            <person name="Detter J.C."/>
            <person name="Tapia R."/>
            <person name="Han C."/>
            <person name="Land M."/>
            <person name="Hauser L."/>
            <person name="Markowitz V."/>
            <person name="Cheng J.-F."/>
            <person name="Hugenholtz P."/>
            <person name="Woyke T."/>
            <person name="Wu D."/>
            <person name="Spring S."/>
            <person name="Schroeder M."/>
            <person name="Brambilla E."/>
            <person name="Klenk H.-P."/>
            <person name="Eisen J.A."/>
        </authorList>
    </citation>
    <scope>NUCLEOTIDE SEQUENCE [LARGE SCALE GENOMIC DNA]</scope>
    <source>
        <strain evidence="6">ATCC 700847 / DSM 10411 / MH2</strain>
    </source>
</reference>
<evidence type="ECO:0000256" key="2">
    <source>
        <dbReference type="PIRSR" id="PIRSR000390-1"/>
    </source>
</evidence>
<dbReference type="InterPro" id="IPR000653">
    <property type="entry name" value="DegT/StrS_aminotransferase"/>
</dbReference>
<dbReference type="PANTHER" id="PTHR30244">
    <property type="entry name" value="TRANSAMINASE"/>
    <property type="match status" value="1"/>
</dbReference>
<accession>F2LUJ9</accession>
<reference evidence="5 6" key="1">
    <citation type="journal article" date="2011" name="Stand. Genomic Sci.">
        <title>Complete genome sequence of the thermophilic sulfur-reducer Hippea maritima type strain (MH(2)).</title>
        <authorList>
            <person name="Huntemann M."/>
            <person name="Lu M."/>
            <person name="Nolan M."/>
            <person name="Lapidus A."/>
            <person name="Lucas S."/>
            <person name="Hammon N."/>
            <person name="Deshpande S."/>
            <person name="Cheng J.F."/>
            <person name="Tapia R."/>
            <person name="Han C."/>
            <person name="Goodwin L."/>
            <person name="Pitluck S."/>
            <person name="Liolios K."/>
            <person name="Pagani I."/>
            <person name="Ivanova N."/>
            <person name="Ovchinikova G."/>
            <person name="Pati A."/>
            <person name="Chen A."/>
            <person name="Palaniappan K."/>
            <person name="Land M."/>
            <person name="Hauser L."/>
            <person name="Jeffries C.D."/>
            <person name="Detter J.C."/>
            <person name="Brambilla E.M."/>
            <person name="Rohde M."/>
            <person name="Spring S."/>
            <person name="Goker M."/>
            <person name="Woyke T."/>
            <person name="Bristow J."/>
            <person name="Eisen J.A."/>
            <person name="Markowitz V."/>
            <person name="Hugenholtz P."/>
            <person name="Kyrpides N.C."/>
            <person name="Klenk H.P."/>
            <person name="Mavromatis K."/>
        </authorList>
    </citation>
    <scope>NUCLEOTIDE SEQUENCE [LARGE SCALE GENOMIC DNA]</scope>
    <source>
        <strain evidence="6">ATCC 700847 / DSM 10411 / MH2</strain>
    </source>
</reference>
<evidence type="ECO:0000256" key="4">
    <source>
        <dbReference type="RuleBase" id="RU004508"/>
    </source>
</evidence>
<dbReference type="GO" id="GO:0000271">
    <property type="term" value="P:polysaccharide biosynthetic process"/>
    <property type="evidence" value="ECO:0007669"/>
    <property type="project" value="TreeGrafter"/>
</dbReference>
<evidence type="ECO:0000313" key="6">
    <source>
        <dbReference type="Proteomes" id="UP000008139"/>
    </source>
</evidence>
<dbReference type="GO" id="GO:0030170">
    <property type="term" value="F:pyridoxal phosphate binding"/>
    <property type="evidence" value="ECO:0007669"/>
    <property type="project" value="TreeGrafter"/>
</dbReference>
<feature type="active site" description="Proton acceptor" evidence="2">
    <location>
        <position position="182"/>
    </location>
</feature>
<dbReference type="EMBL" id="CP002606">
    <property type="protein sequence ID" value="AEA34589.1"/>
    <property type="molecule type" value="Genomic_DNA"/>
</dbReference>
<dbReference type="FunCoup" id="F2LUJ9">
    <property type="interactions" value="441"/>
</dbReference>
<dbReference type="PANTHER" id="PTHR30244:SF34">
    <property type="entry name" value="DTDP-4-AMINO-4,6-DIDEOXYGALACTOSE TRANSAMINASE"/>
    <property type="match status" value="1"/>
</dbReference>
<keyword evidence="6" id="KW-1185">Reference proteome</keyword>
<dbReference type="InterPro" id="IPR020026">
    <property type="entry name" value="PseC"/>
</dbReference>
<protein>
    <submittedName>
        <fullName evidence="5">UDP-4-keto-6-deoxy-N-acetylglucosamine 4-aminotransferase</fullName>
    </submittedName>
</protein>
<sequence>MIPYSHQCIDESDIEAVVEVLKSDFLTQGPRVEEFERALADYCSAKYCVAFNSATTALYASCFALDLSKNDSFITTPISFVSTANAGVYCGAKPIFCDIEPRTGNMDVDLIESLIEKSTKLIIGVDYGGNPLRWDRLKDMAEKHGLKLIDDASHALGAEYKGKRIGSCEFCDITVFSFHPVKPITTAEGGAALTNDEAVYKRLLMFKNHGITRNAGDFEFKPDGDWYYEMQFLSFNGRISDMQAALGLSQLKKIDEFIEKRRTIAKLYRDRFKDSDFFDFTEETKDAKSGYHLLPILLKDDFVGRKQGIFKSLRTKGIGVQVHYIPIYRQPFYRGLVSDVYCPKTEEFYKRELSLPVYPCLTRENLELVFEAVDEAFEKFK</sequence>
<feature type="modified residue" description="N6-(pyridoxal phosphate)lysine" evidence="3">
    <location>
        <position position="182"/>
    </location>
</feature>
<dbReference type="InterPro" id="IPR015422">
    <property type="entry name" value="PyrdxlP-dep_Trfase_small"/>
</dbReference>